<organism evidence="2 3">
    <name type="scientific">Pelagomonas calceolata</name>
    <dbReference type="NCBI Taxonomy" id="35677"/>
    <lineage>
        <taxon>Eukaryota</taxon>
        <taxon>Sar</taxon>
        <taxon>Stramenopiles</taxon>
        <taxon>Ochrophyta</taxon>
        <taxon>Pelagophyceae</taxon>
        <taxon>Pelagomonadales</taxon>
        <taxon>Pelagomonadaceae</taxon>
        <taxon>Pelagomonas</taxon>
    </lineage>
</organism>
<protein>
    <submittedName>
        <fullName evidence="2">Uncharacterized protein</fullName>
    </submittedName>
</protein>
<dbReference type="EMBL" id="CAKKNE010000001">
    <property type="protein sequence ID" value="CAH0364906.1"/>
    <property type="molecule type" value="Genomic_DNA"/>
</dbReference>
<feature type="region of interest" description="Disordered" evidence="1">
    <location>
        <begin position="101"/>
        <end position="136"/>
    </location>
</feature>
<reference evidence="2" key="1">
    <citation type="submission" date="2021-11" db="EMBL/GenBank/DDBJ databases">
        <authorList>
            <consortium name="Genoscope - CEA"/>
            <person name="William W."/>
        </authorList>
    </citation>
    <scope>NUCLEOTIDE SEQUENCE</scope>
</reference>
<evidence type="ECO:0000256" key="1">
    <source>
        <dbReference type="SAM" id="MobiDB-lite"/>
    </source>
</evidence>
<sequence>MWITIPHGYLPGDDFPVYDASDTYLGTATVPAGYYGGDQLEFFRSMLHKKRSTKKSNYGAKQLRGAGDAAMSLAFTLVCIVLISKLVGWWRTRRRKTRKIETAYPSVPSASEARDAKRRMREEQDARRKAARASRDAAAQLARREADARSRELRAMRKEETQCRKVWTAVMRRDAATRLASVGRVRCARRFVAVTRAALVVQRASRVPGVIGLRRAVRKAHQCACDALDAATRASEAADEAAERADSHMCAWPLQRCFRAHMFRRGFYVAYLQRFCRVMLAKKRLAAKKRRAAQRRGRNAVVLWQRAWRARRPQARKRAAAALAGELLFAEEKRLQRKKRREAERKARARENEKRRKSDRKGWLEKRAAANKAADAAADALWATLAAREACAAIVVSGARGPRAEKVNGLYRAARKATRPPLFSSKGAHLFVAKKEGTWAWIIGDWSAYEASEARGWATSTTVCVGAPPCGKQDFLVADGRGGFQLQWLRCEVVSSRTVAADDALLVASYASQRAAKAVAAAARHATVCATQNAKMPQVKTARVRQAAAARAFKAAKEADNAIAQACQMAGKSRDDLASLRSARKMVAKARDDGAASQAWRDIADEAIDKLDARMHEARKIRDAVKARETENSATSAANCAVDLIADDIVEALVRAEAARADAALAKDLRDLCRDCGVSQLARYALFREEVRDVETLEVVLEDDGWADLLLDAATRDTLRKAMGLLAAKAEADDAAFFWGDD</sequence>
<dbReference type="AlphaFoldDB" id="A0A8J2SC69"/>
<name>A0A8J2SC69_9STRA</name>
<gene>
    <name evidence="2" type="ORF">PECAL_1P12960</name>
</gene>
<feature type="compositionally biased region" description="Basic and acidic residues" evidence="1">
    <location>
        <begin position="341"/>
        <end position="364"/>
    </location>
</feature>
<dbReference type="Proteomes" id="UP000789595">
    <property type="component" value="Unassembled WGS sequence"/>
</dbReference>
<feature type="compositionally biased region" description="Basic and acidic residues" evidence="1">
    <location>
        <begin position="112"/>
        <end position="128"/>
    </location>
</feature>
<evidence type="ECO:0000313" key="2">
    <source>
        <dbReference type="EMBL" id="CAH0364906.1"/>
    </source>
</evidence>
<evidence type="ECO:0000313" key="3">
    <source>
        <dbReference type="Proteomes" id="UP000789595"/>
    </source>
</evidence>
<accession>A0A8J2SC69</accession>
<comment type="caution">
    <text evidence="2">The sequence shown here is derived from an EMBL/GenBank/DDBJ whole genome shotgun (WGS) entry which is preliminary data.</text>
</comment>
<feature type="region of interest" description="Disordered" evidence="1">
    <location>
        <begin position="339"/>
        <end position="364"/>
    </location>
</feature>
<proteinExistence type="predicted"/>
<keyword evidence="3" id="KW-1185">Reference proteome</keyword>